<dbReference type="VEuPathDB" id="VectorBase:ISCW022095"/>
<accession>B7QG15</accession>
<dbReference type="EMBL" id="ABJB010654946">
    <property type="status" value="NOT_ANNOTATED_CDS"/>
    <property type="molecule type" value="Genomic_DNA"/>
</dbReference>
<reference evidence="1 3" key="1">
    <citation type="submission" date="2008-03" db="EMBL/GenBank/DDBJ databases">
        <title>Annotation of Ixodes scapularis.</title>
        <authorList>
            <consortium name="Ixodes scapularis Genome Project Consortium"/>
            <person name="Caler E."/>
            <person name="Hannick L.I."/>
            <person name="Bidwell S."/>
            <person name="Joardar V."/>
            <person name="Thiagarajan M."/>
            <person name="Amedeo P."/>
            <person name="Galinsky K.J."/>
            <person name="Schobel S."/>
            <person name="Inman J."/>
            <person name="Hostetler J."/>
            <person name="Miller J."/>
            <person name="Hammond M."/>
            <person name="Megy K."/>
            <person name="Lawson D."/>
            <person name="Kodira C."/>
            <person name="Sutton G."/>
            <person name="Meyer J."/>
            <person name="Hill C.A."/>
            <person name="Birren B."/>
            <person name="Nene V."/>
            <person name="Collins F."/>
            <person name="Alarcon-Chaidez F."/>
            <person name="Wikel S."/>
            <person name="Strausberg R."/>
        </authorList>
    </citation>
    <scope>NUCLEOTIDE SEQUENCE [LARGE SCALE GENOMIC DNA]</scope>
    <source>
        <strain evidence="3">Wikel</strain>
        <strain evidence="1">Wikel colony</strain>
    </source>
</reference>
<dbReference type="HOGENOM" id="CLU_1987132_0_0_1"/>
<feature type="non-terminal residue" evidence="1">
    <location>
        <position position="1"/>
    </location>
</feature>
<proteinExistence type="predicted"/>
<dbReference type="PaxDb" id="6945-B7QG15"/>
<dbReference type="AlphaFoldDB" id="B7QG15"/>
<dbReference type="VEuPathDB" id="VectorBase:ISCI022095"/>
<dbReference type="EnsemblMetazoa" id="ISCW022095-RA">
    <property type="protein sequence ID" value="ISCW022095-PA"/>
    <property type="gene ID" value="ISCW022095"/>
</dbReference>
<keyword evidence="3" id="KW-1185">Reference proteome</keyword>
<protein>
    <submittedName>
        <fullName evidence="1 2">Uncharacterized protein</fullName>
    </submittedName>
</protein>
<evidence type="ECO:0000313" key="2">
    <source>
        <dbReference type="EnsemblMetazoa" id="ISCW022095-PA"/>
    </source>
</evidence>
<dbReference type="EMBL" id="DS928724">
    <property type="protein sequence ID" value="EEC17787.1"/>
    <property type="molecule type" value="Genomic_DNA"/>
</dbReference>
<evidence type="ECO:0000313" key="3">
    <source>
        <dbReference type="Proteomes" id="UP000001555"/>
    </source>
</evidence>
<sequence length="126" mass="14283">AQDAGKAKHRVGRTRIPCVGQDGRLVRVLPRPPETAPDLRESSRRHLEQKTTTLVSLPCETGSIFRARSLPSAGRALYRPLHHVIHVNAGGDDVRAFCSRRQRTLLSPSMNWIFIIFRRDQERLVP</sequence>
<reference evidence="2" key="2">
    <citation type="submission" date="2020-05" db="UniProtKB">
        <authorList>
            <consortium name="EnsemblMetazoa"/>
        </authorList>
    </citation>
    <scope>IDENTIFICATION</scope>
    <source>
        <strain evidence="2">wikel</strain>
    </source>
</reference>
<organism>
    <name type="scientific">Ixodes scapularis</name>
    <name type="common">Black-legged tick</name>
    <name type="synonym">Deer tick</name>
    <dbReference type="NCBI Taxonomy" id="6945"/>
    <lineage>
        <taxon>Eukaryota</taxon>
        <taxon>Metazoa</taxon>
        <taxon>Ecdysozoa</taxon>
        <taxon>Arthropoda</taxon>
        <taxon>Chelicerata</taxon>
        <taxon>Arachnida</taxon>
        <taxon>Acari</taxon>
        <taxon>Parasitiformes</taxon>
        <taxon>Ixodida</taxon>
        <taxon>Ixodoidea</taxon>
        <taxon>Ixodidae</taxon>
        <taxon>Ixodinae</taxon>
        <taxon>Ixodes</taxon>
    </lineage>
</organism>
<dbReference type="Proteomes" id="UP000001555">
    <property type="component" value="Unassembled WGS sequence"/>
</dbReference>
<evidence type="ECO:0000313" key="1">
    <source>
        <dbReference type="EMBL" id="EEC17787.1"/>
    </source>
</evidence>
<gene>
    <name evidence="1" type="ORF">IscW_ISCW022095</name>
</gene>
<name>B7QG15_IXOSC</name>
<dbReference type="InParanoid" id="B7QG15"/>